<dbReference type="GO" id="GO:0004073">
    <property type="term" value="F:aspartate-semialdehyde dehydrogenase activity"/>
    <property type="evidence" value="ECO:0007669"/>
    <property type="project" value="UniProtKB-EC"/>
</dbReference>
<evidence type="ECO:0000256" key="8">
    <source>
        <dbReference type="ARBA" id="ARBA00022697"/>
    </source>
</evidence>
<keyword evidence="8" id="KW-0791">Threonine biosynthesis</keyword>
<dbReference type="InterPro" id="IPR000319">
    <property type="entry name" value="Asp-semialdehyde_DH_CS"/>
</dbReference>
<evidence type="ECO:0000256" key="3">
    <source>
        <dbReference type="ARBA" id="ARBA00005097"/>
    </source>
</evidence>
<comment type="pathway">
    <text evidence="2">Amino-acid biosynthesis; L-lysine biosynthesis via DAP pathway; (S)-tetrahydrodipicolinate from L-aspartate: step 2/4.</text>
</comment>
<dbReference type="GO" id="GO:0050661">
    <property type="term" value="F:NADP binding"/>
    <property type="evidence" value="ECO:0007669"/>
    <property type="project" value="InterPro"/>
</dbReference>
<evidence type="ECO:0000256" key="6">
    <source>
        <dbReference type="ARBA" id="ARBA00013120"/>
    </source>
</evidence>
<keyword evidence="10 14" id="KW-0560">Oxidoreductase</keyword>
<dbReference type="GO" id="GO:0009089">
    <property type="term" value="P:lysine biosynthetic process via diaminopimelate"/>
    <property type="evidence" value="ECO:0007669"/>
    <property type="project" value="UniProtKB-UniPathway"/>
</dbReference>
<dbReference type="SUPFAM" id="SSF55347">
    <property type="entry name" value="Glyceraldehyde-3-phosphate dehydrogenase-like, C-terminal domain"/>
    <property type="match status" value="1"/>
</dbReference>
<evidence type="ECO:0000313" key="14">
    <source>
        <dbReference type="EMBL" id="EJX02347.1"/>
    </source>
</evidence>
<dbReference type="GO" id="GO:0051287">
    <property type="term" value="F:NAD binding"/>
    <property type="evidence" value="ECO:0007669"/>
    <property type="project" value="InterPro"/>
</dbReference>
<gene>
    <name evidence="14" type="ORF">EVA_09547</name>
</gene>
<comment type="catalytic activity">
    <reaction evidence="12">
        <text>L-aspartate 4-semialdehyde + phosphate + NADP(+) = 4-phospho-L-aspartate + NADPH + H(+)</text>
        <dbReference type="Rhea" id="RHEA:24284"/>
        <dbReference type="ChEBI" id="CHEBI:15378"/>
        <dbReference type="ChEBI" id="CHEBI:43474"/>
        <dbReference type="ChEBI" id="CHEBI:57535"/>
        <dbReference type="ChEBI" id="CHEBI:57783"/>
        <dbReference type="ChEBI" id="CHEBI:58349"/>
        <dbReference type="ChEBI" id="CHEBI:537519"/>
        <dbReference type="EC" id="1.2.1.11"/>
    </reaction>
</comment>
<dbReference type="EMBL" id="AMCI01002579">
    <property type="protein sequence ID" value="EJX02347.1"/>
    <property type="molecule type" value="Genomic_DNA"/>
</dbReference>
<comment type="pathway">
    <text evidence="3">Amino-acid biosynthesis; L-threonine biosynthesis; L-threonine from L-aspartate: step 2/5.</text>
</comment>
<organism evidence="14">
    <name type="scientific">gut metagenome</name>
    <dbReference type="NCBI Taxonomy" id="749906"/>
    <lineage>
        <taxon>unclassified sequences</taxon>
        <taxon>metagenomes</taxon>
        <taxon>organismal metagenomes</taxon>
    </lineage>
</organism>
<dbReference type="AlphaFoldDB" id="J9G542"/>
<dbReference type="GO" id="GO:0046983">
    <property type="term" value="F:protein dimerization activity"/>
    <property type="evidence" value="ECO:0007669"/>
    <property type="project" value="InterPro"/>
</dbReference>
<dbReference type="InterPro" id="IPR036291">
    <property type="entry name" value="NAD(P)-bd_dom_sf"/>
</dbReference>
<protein>
    <recommendedName>
        <fullName evidence="6">aspartate-semialdehyde dehydrogenase</fullName>
        <ecNumber evidence="6">1.2.1.11</ecNumber>
    </recommendedName>
</protein>
<sequence length="297" mass="32877">MKTIAIAGATGAVGRQMLECLKEQNIEGKIKLLASARSAGKNIEGHIVEELTEHSFDGVDYVLGACENNITQMWMPWAQKAGCVVVDNSSAYRLDDNVPLVIPEINSEDIAQHHGIISNPNCSTIIALMALHDIDELYHIEDVVCTTFQAVSGAGVKGIRDLERELADENAKPEAFAYPIAFNVIPQIGGFDEFGITSEEWKMQNEGRKILHSPNLNVNCTCVRVPVWRSHSESLVVKTTKPVDLDELKTRLAHSKGVVLRDDPKNNIYPMPIDTTNQDNVFVGRLRYDLADPEKKT</sequence>
<accession>J9G542</accession>
<dbReference type="GO" id="GO:0009088">
    <property type="term" value="P:threonine biosynthetic process"/>
    <property type="evidence" value="ECO:0007669"/>
    <property type="project" value="UniProtKB-UniPathway"/>
</dbReference>
<evidence type="ECO:0000256" key="5">
    <source>
        <dbReference type="ARBA" id="ARBA00011738"/>
    </source>
</evidence>
<keyword evidence="9" id="KW-0521">NADP</keyword>
<keyword evidence="7" id="KW-0028">Amino-acid biosynthesis</keyword>
<feature type="domain" description="Semialdehyde dehydrogenase NAD-binding" evidence="13">
    <location>
        <begin position="3"/>
        <end position="113"/>
    </location>
</feature>
<evidence type="ECO:0000256" key="12">
    <source>
        <dbReference type="ARBA" id="ARBA00047891"/>
    </source>
</evidence>
<feature type="non-terminal residue" evidence="14">
    <location>
        <position position="297"/>
    </location>
</feature>
<comment type="caution">
    <text evidence="14">The sequence shown here is derived from an EMBL/GenBank/DDBJ whole genome shotgun (WGS) entry which is preliminary data.</text>
</comment>
<comment type="subunit">
    <text evidence="5">Homodimer.</text>
</comment>
<dbReference type="UniPathway" id="UPA00050">
    <property type="reaction ID" value="UER00463"/>
</dbReference>
<dbReference type="PROSITE" id="PS01103">
    <property type="entry name" value="ASD"/>
    <property type="match status" value="1"/>
</dbReference>
<keyword evidence="11" id="KW-0486">Methionine biosynthesis</keyword>
<dbReference type="InterPro" id="IPR000534">
    <property type="entry name" value="Semialdehyde_DH_NAD-bd"/>
</dbReference>
<dbReference type="GO" id="GO:0009086">
    <property type="term" value="P:methionine biosynthetic process"/>
    <property type="evidence" value="ECO:0007669"/>
    <property type="project" value="UniProtKB-KW"/>
</dbReference>
<evidence type="ECO:0000256" key="2">
    <source>
        <dbReference type="ARBA" id="ARBA00005076"/>
    </source>
</evidence>
<dbReference type="Gene3D" id="3.40.50.720">
    <property type="entry name" value="NAD(P)-binding Rossmann-like Domain"/>
    <property type="match status" value="1"/>
</dbReference>
<name>J9G542_9ZZZZ</name>
<evidence type="ECO:0000256" key="1">
    <source>
        <dbReference type="ARBA" id="ARBA00005021"/>
    </source>
</evidence>
<dbReference type="EC" id="1.2.1.11" evidence="6"/>
<comment type="pathway">
    <text evidence="1">Amino-acid biosynthesis; L-methionine biosynthesis via de novo pathway; L-homoserine from L-aspartate: step 2/3.</text>
</comment>
<dbReference type="CDD" id="cd02316">
    <property type="entry name" value="VcASADH2_like_N"/>
    <property type="match status" value="1"/>
</dbReference>
<dbReference type="SUPFAM" id="SSF51735">
    <property type="entry name" value="NAD(P)-binding Rossmann-fold domains"/>
    <property type="match status" value="1"/>
</dbReference>
<dbReference type="PIRSF" id="PIRSF000148">
    <property type="entry name" value="ASA_dh"/>
    <property type="match status" value="1"/>
</dbReference>
<dbReference type="Pfam" id="PF02774">
    <property type="entry name" value="Semialdhyde_dhC"/>
    <property type="match status" value="1"/>
</dbReference>
<evidence type="ECO:0000256" key="11">
    <source>
        <dbReference type="ARBA" id="ARBA00023167"/>
    </source>
</evidence>
<dbReference type="SMART" id="SM00859">
    <property type="entry name" value="Semialdhyde_dh"/>
    <property type="match status" value="1"/>
</dbReference>
<dbReference type="PANTHER" id="PTHR46278:SF2">
    <property type="entry name" value="ASPARTATE-SEMIALDEHYDE DEHYDROGENASE"/>
    <property type="match status" value="1"/>
</dbReference>
<dbReference type="Gene3D" id="3.30.360.10">
    <property type="entry name" value="Dihydrodipicolinate Reductase, domain 2"/>
    <property type="match status" value="1"/>
</dbReference>
<dbReference type="UniPathway" id="UPA00034">
    <property type="reaction ID" value="UER00016"/>
</dbReference>
<reference evidence="14" key="1">
    <citation type="journal article" date="2012" name="PLoS ONE">
        <title>Gene sets for utilization of primary and secondary nutrition supplies in the distal gut of endangered iberian lynx.</title>
        <authorList>
            <person name="Alcaide M."/>
            <person name="Messina E."/>
            <person name="Richter M."/>
            <person name="Bargiela R."/>
            <person name="Peplies J."/>
            <person name="Huws S.A."/>
            <person name="Newbold C.J."/>
            <person name="Golyshin P.N."/>
            <person name="Simon M.A."/>
            <person name="Lopez G."/>
            <person name="Yakimov M.M."/>
            <person name="Ferrer M."/>
        </authorList>
    </citation>
    <scope>NUCLEOTIDE SEQUENCE</scope>
</reference>
<comment type="similarity">
    <text evidence="4">Belongs to the aspartate-semialdehyde dehydrogenase family.</text>
</comment>
<dbReference type="Pfam" id="PF01118">
    <property type="entry name" value="Semialdhyde_dh"/>
    <property type="match status" value="1"/>
</dbReference>
<evidence type="ECO:0000256" key="10">
    <source>
        <dbReference type="ARBA" id="ARBA00023002"/>
    </source>
</evidence>
<evidence type="ECO:0000256" key="4">
    <source>
        <dbReference type="ARBA" id="ARBA00010584"/>
    </source>
</evidence>
<dbReference type="InterPro" id="IPR012280">
    <property type="entry name" value="Semialdhyde_DH_dimer_dom"/>
</dbReference>
<evidence type="ECO:0000259" key="13">
    <source>
        <dbReference type="SMART" id="SM00859"/>
    </source>
</evidence>
<dbReference type="UniPathway" id="UPA00051">
    <property type="reaction ID" value="UER00464"/>
</dbReference>
<dbReference type="CDD" id="cd18131">
    <property type="entry name" value="ASADH_C_bac_euk_like"/>
    <property type="match status" value="1"/>
</dbReference>
<proteinExistence type="inferred from homology"/>
<evidence type="ECO:0000256" key="7">
    <source>
        <dbReference type="ARBA" id="ARBA00022605"/>
    </source>
</evidence>
<evidence type="ECO:0000256" key="9">
    <source>
        <dbReference type="ARBA" id="ARBA00022857"/>
    </source>
</evidence>
<dbReference type="NCBIfam" id="NF011456">
    <property type="entry name" value="PRK14874.1"/>
    <property type="match status" value="1"/>
</dbReference>
<dbReference type="PANTHER" id="PTHR46278">
    <property type="entry name" value="DEHYDROGENASE, PUTATIVE-RELATED"/>
    <property type="match status" value="1"/>
</dbReference>